<evidence type="ECO:0000313" key="2">
    <source>
        <dbReference type="Proteomes" id="UP000017127"/>
    </source>
</evidence>
<dbReference type="EMBL" id="AUZM01000008">
    <property type="protein sequence ID" value="ERT08757.1"/>
    <property type="molecule type" value="Genomic_DNA"/>
</dbReference>
<dbReference type="AlphaFoldDB" id="U7QN90"/>
<gene>
    <name evidence="1" type="ORF">M595_1282</name>
</gene>
<comment type="caution">
    <text evidence="1">The sequence shown here is derived from an EMBL/GenBank/DDBJ whole genome shotgun (WGS) entry which is preliminary data.</text>
</comment>
<dbReference type="PATRIC" id="fig|1348334.3.peg.1252"/>
<keyword evidence="2" id="KW-1185">Reference proteome</keyword>
<name>U7QN90_9CYAN</name>
<sequence length="58" mass="6311">MIVFKSQTECIGGESLYCSKLNRVGLISISGLFLAMIGRSGDKVTVVVAKLPKFFDEI</sequence>
<evidence type="ECO:0000313" key="1">
    <source>
        <dbReference type="EMBL" id="ERT08757.1"/>
    </source>
</evidence>
<reference evidence="1 2" key="1">
    <citation type="journal article" date="2013" name="Front. Microbiol.">
        <title>Comparative genomic analyses of the cyanobacterium, Lyngbya aestuarii BL J, a powerful hydrogen producer.</title>
        <authorList>
            <person name="Kothari A."/>
            <person name="Vaughn M."/>
            <person name="Garcia-Pichel F."/>
        </authorList>
    </citation>
    <scope>NUCLEOTIDE SEQUENCE [LARGE SCALE GENOMIC DNA]</scope>
    <source>
        <strain evidence="1 2">BL J</strain>
    </source>
</reference>
<accession>U7QN90</accession>
<protein>
    <submittedName>
        <fullName evidence="1">Uncharacterized protein</fullName>
    </submittedName>
</protein>
<proteinExistence type="predicted"/>
<dbReference type="Proteomes" id="UP000017127">
    <property type="component" value="Unassembled WGS sequence"/>
</dbReference>
<organism evidence="1 2">
    <name type="scientific">Lyngbya aestuarii BL J</name>
    <dbReference type="NCBI Taxonomy" id="1348334"/>
    <lineage>
        <taxon>Bacteria</taxon>
        <taxon>Bacillati</taxon>
        <taxon>Cyanobacteriota</taxon>
        <taxon>Cyanophyceae</taxon>
        <taxon>Oscillatoriophycideae</taxon>
        <taxon>Oscillatoriales</taxon>
        <taxon>Microcoleaceae</taxon>
        <taxon>Lyngbya</taxon>
    </lineage>
</organism>